<proteinExistence type="predicted"/>
<dbReference type="RefSeq" id="WP_144728524.1">
    <property type="nucleotide sequence ID" value="NZ_ML675578.1"/>
</dbReference>
<comment type="caution">
    <text evidence="1">The sequence shown here is derived from an EMBL/GenBank/DDBJ whole genome shotgun (WGS) entry which is preliminary data.</text>
</comment>
<dbReference type="Pfam" id="PF06348">
    <property type="entry name" value="DUF1059"/>
    <property type="match status" value="1"/>
</dbReference>
<dbReference type="EMBL" id="VOAH01000001">
    <property type="protein sequence ID" value="TVP41990.1"/>
    <property type="molecule type" value="Genomic_DNA"/>
</dbReference>
<sequence length="59" mass="6700">MKTISCREAGFDCDFIVKGETEDEVLKNGIEHAKSDHNMKDEDITAEMKQKIKGIIRSD</sequence>
<accession>A0A557SZF2</accession>
<keyword evidence="2" id="KW-1185">Reference proteome</keyword>
<evidence type="ECO:0008006" key="3">
    <source>
        <dbReference type="Google" id="ProtNLM"/>
    </source>
</evidence>
<organism evidence="1 2">
    <name type="scientific">Candidatus Nitrosocosmicus arcticus</name>
    <dbReference type="NCBI Taxonomy" id="2035267"/>
    <lineage>
        <taxon>Archaea</taxon>
        <taxon>Nitrososphaerota</taxon>
        <taxon>Nitrososphaeria</taxon>
        <taxon>Nitrososphaerales</taxon>
        <taxon>Nitrososphaeraceae</taxon>
        <taxon>Candidatus Nitrosocosmicus</taxon>
    </lineage>
</organism>
<dbReference type="OrthoDB" id="9023at2157"/>
<dbReference type="AlphaFoldDB" id="A0A557SZF2"/>
<name>A0A557SZF2_9ARCH</name>
<dbReference type="Proteomes" id="UP000315289">
    <property type="component" value="Unassembled WGS sequence"/>
</dbReference>
<evidence type="ECO:0000313" key="1">
    <source>
        <dbReference type="EMBL" id="TVP41990.1"/>
    </source>
</evidence>
<gene>
    <name evidence="1" type="ORF">NARC_10396</name>
</gene>
<protein>
    <recommendedName>
        <fullName evidence="3">DUF1059 domain-containing protein</fullName>
    </recommendedName>
</protein>
<dbReference type="InterPro" id="IPR009409">
    <property type="entry name" value="DUF1059"/>
</dbReference>
<reference evidence="1 2" key="1">
    <citation type="journal article" date="2019" name="Front. Microbiol.">
        <title>Ammonia Oxidation by the Arctic Terrestrial Thaumarchaeote Candidatus Nitrosocosmicus arcticus Is Stimulated by Increasing Temperatures.</title>
        <authorList>
            <person name="Alves R.J.E."/>
            <person name="Kerou M."/>
            <person name="Zappe A."/>
            <person name="Bittner R."/>
            <person name="Abby S.S."/>
            <person name="Schmidt H.A."/>
            <person name="Pfeifer K."/>
            <person name="Schleper C."/>
        </authorList>
    </citation>
    <scope>NUCLEOTIDE SEQUENCE [LARGE SCALE GENOMIC DNA]</scope>
    <source>
        <strain evidence="1 2">Kfb</strain>
    </source>
</reference>
<evidence type="ECO:0000313" key="2">
    <source>
        <dbReference type="Proteomes" id="UP000315289"/>
    </source>
</evidence>